<name>A0A6C0DEN7_9ZZZZ</name>
<evidence type="ECO:0000313" key="4">
    <source>
        <dbReference type="EMBL" id="QHT14977.1"/>
    </source>
</evidence>
<feature type="coiled-coil region" evidence="1">
    <location>
        <begin position="271"/>
        <end position="298"/>
    </location>
</feature>
<dbReference type="InterPro" id="IPR000305">
    <property type="entry name" value="GIY-YIG_endonuc"/>
</dbReference>
<evidence type="ECO:0000256" key="2">
    <source>
        <dbReference type="SAM" id="MobiDB-lite"/>
    </source>
</evidence>
<reference evidence="4" key="1">
    <citation type="journal article" date="2020" name="Nature">
        <title>Giant virus diversity and host interactions through global metagenomics.</title>
        <authorList>
            <person name="Schulz F."/>
            <person name="Roux S."/>
            <person name="Paez-Espino D."/>
            <person name="Jungbluth S."/>
            <person name="Walsh D.A."/>
            <person name="Denef V.J."/>
            <person name="McMahon K.D."/>
            <person name="Konstantinidis K.T."/>
            <person name="Eloe-Fadrosh E.A."/>
            <person name="Kyrpides N.C."/>
            <person name="Woyke T."/>
        </authorList>
    </citation>
    <scope>NUCLEOTIDE SEQUENCE</scope>
    <source>
        <strain evidence="4">GVMAG-M-3300023174-144</strain>
    </source>
</reference>
<dbReference type="Pfam" id="PF01541">
    <property type="entry name" value="GIY-YIG"/>
    <property type="match status" value="1"/>
</dbReference>
<proteinExistence type="predicted"/>
<dbReference type="InterPro" id="IPR035901">
    <property type="entry name" value="GIY-YIG_endonuc_sf"/>
</dbReference>
<feature type="domain" description="GIY-YIG" evidence="3">
    <location>
        <begin position="12"/>
        <end position="99"/>
    </location>
</feature>
<dbReference type="EMBL" id="MN739599">
    <property type="protein sequence ID" value="QHT14977.1"/>
    <property type="molecule type" value="Genomic_DNA"/>
</dbReference>
<accession>A0A6C0DEN7</accession>
<protein>
    <recommendedName>
        <fullName evidence="3">GIY-YIG domain-containing protein</fullName>
    </recommendedName>
</protein>
<sequence length="476" mass="55494">MPKVEIDYSNTIIYKITCKDPNIKDVYVGHTTNFVQRKHAHKQSCINDKTPNYNCKLYQVIRNNGGWNNWSMEIINFFNCNDHYEARKKEQEYFELLHATLNSIEPLPKPKPNPKPEPEPKEEKSINENIATTVYDNKIFSINFKNTSKYNCVLCKYITSSKKDYVRHTNTSKHLKRIKMNNPMSNTDAYLHNTSKNPTTRYLCHCGKKYNHRQSLYTHKKTCIFIPETNDVISEENNEENNDENYDDNDIEKNDVTPVINEIEIQPNGQMDVLINLFQEQLKENKELKELIIEQQKKILEMGVGTTNIINTQNNNKFNLNVFLNETCKDALNLSDFLESLILTLTDFENFGPLGYCGGISNILIKGLNNLDISKRPIHCSDLKREVIHIKNNDTWHKDDDKQQMIKAIKAIEHKNVKQMSLWAKANPEYKDPNHKKSDLYTKLIDQSLGETDKEKAQKNYNKIIRAVAKEILVDK</sequence>
<organism evidence="4">
    <name type="scientific">viral metagenome</name>
    <dbReference type="NCBI Taxonomy" id="1070528"/>
    <lineage>
        <taxon>unclassified sequences</taxon>
        <taxon>metagenomes</taxon>
        <taxon>organismal metagenomes</taxon>
    </lineage>
</organism>
<evidence type="ECO:0000259" key="3">
    <source>
        <dbReference type="Pfam" id="PF01541"/>
    </source>
</evidence>
<keyword evidence="1" id="KW-0175">Coiled coil</keyword>
<feature type="region of interest" description="Disordered" evidence="2">
    <location>
        <begin position="104"/>
        <end position="127"/>
    </location>
</feature>
<feature type="compositionally biased region" description="Basic and acidic residues" evidence="2">
    <location>
        <begin position="114"/>
        <end position="126"/>
    </location>
</feature>
<dbReference type="AlphaFoldDB" id="A0A6C0DEN7"/>
<dbReference type="SUPFAM" id="SSF82771">
    <property type="entry name" value="GIY-YIG endonuclease"/>
    <property type="match status" value="1"/>
</dbReference>
<evidence type="ECO:0000256" key="1">
    <source>
        <dbReference type="SAM" id="Coils"/>
    </source>
</evidence>